<feature type="domain" description="CHRD" evidence="4">
    <location>
        <begin position="45"/>
        <end position="191"/>
    </location>
</feature>
<name>A0A849BTK6_9ACTN</name>
<dbReference type="PROSITE" id="PS51318">
    <property type="entry name" value="TAT"/>
    <property type="match status" value="1"/>
</dbReference>
<dbReference type="InterPro" id="IPR006311">
    <property type="entry name" value="TAT_signal"/>
</dbReference>
<proteinExistence type="predicted"/>
<feature type="signal peptide" evidence="3">
    <location>
        <begin position="1"/>
        <end position="34"/>
    </location>
</feature>
<evidence type="ECO:0000259" key="4">
    <source>
        <dbReference type="SMART" id="SM00754"/>
    </source>
</evidence>
<evidence type="ECO:0000313" key="6">
    <source>
        <dbReference type="Proteomes" id="UP000555552"/>
    </source>
</evidence>
<evidence type="ECO:0000256" key="2">
    <source>
        <dbReference type="SAM" id="Phobius"/>
    </source>
</evidence>
<organism evidence="5 6">
    <name type="scientific">Pseudokineococcus marinus</name>
    <dbReference type="NCBI Taxonomy" id="351215"/>
    <lineage>
        <taxon>Bacteria</taxon>
        <taxon>Bacillati</taxon>
        <taxon>Actinomycetota</taxon>
        <taxon>Actinomycetes</taxon>
        <taxon>Kineosporiales</taxon>
        <taxon>Kineosporiaceae</taxon>
        <taxon>Pseudokineococcus</taxon>
    </lineage>
</organism>
<reference evidence="5 6" key="1">
    <citation type="submission" date="2020-05" db="EMBL/GenBank/DDBJ databases">
        <title>MicrobeNet Type strains.</title>
        <authorList>
            <person name="Nicholson A.C."/>
        </authorList>
    </citation>
    <scope>NUCLEOTIDE SEQUENCE [LARGE SCALE GENOMIC DNA]</scope>
    <source>
        <strain evidence="5 6">JCM 14547</strain>
    </source>
</reference>
<protein>
    <submittedName>
        <fullName evidence="5">CHRD domain-containing protein</fullName>
    </submittedName>
</protein>
<gene>
    <name evidence="5" type="ORF">HLB09_13780</name>
</gene>
<dbReference type="SMART" id="SM00754">
    <property type="entry name" value="CHRD"/>
    <property type="match status" value="1"/>
</dbReference>
<dbReference type="AlphaFoldDB" id="A0A849BTK6"/>
<dbReference type="Proteomes" id="UP000555552">
    <property type="component" value="Unassembled WGS sequence"/>
</dbReference>
<evidence type="ECO:0000256" key="1">
    <source>
        <dbReference type="SAM" id="MobiDB-lite"/>
    </source>
</evidence>
<comment type="caution">
    <text evidence="5">The sequence shown here is derived from an EMBL/GenBank/DDBJ whole genome shotgun (WGS) entry which is preliminary data.</text>
</comment>
<evidence type="ECO:0000313" key="5">
    <source>
        <dbReference type="EMBL" id="NNH24142.1"/>
    </source>
</evidence>
<keyword evidence="2" id="KW-0472">Membrane</keyword>
<feature type="region of interest" description="Disordered" evidence="1">
    <location>
        <begin position="109"/>
        <end position="137"/>
    </location>
</feature>
<dbReference type="InterPro" id="IPR010895">
    <property type="entry name" value="CHRD"/>
</dbReference>
<keyword evidence="6" id="KW-1185">Reference proteome</keyword>
<keyword evidence="2" id="KW-0812">Transmembrane</keyword>
<feature type="chain" id="PRO_5032308073" evidence="3">
    <location>
        <begin position="35"/>
        <end position="240"/>
    </location>
</feature>
<accession>A0A849BTK6</accession>
<keyword evidence="2" id="KW-1133">Transmembrane helix</keyword>
<evidence type="ECO:0000256" key="3">
    <source>
        <dbReference type="SAM" id="SignalP"/>
    </source>
</evidence>
<feature type="transmembrane region" description="Helical" evidence="2">
    <location>
        <begin position="211"/>
        <end position="230"/>
    </location>
</feature>
<keyword evidence="3" id="KW-0732">Signal</keyword>
<sequence length="240" mass="23755">MRTTTRTTRARLATTTAVLAGAGLVAVGALPASAASASEPDSFTSAFTVQMTPDMVVDSEGQATGGDPDGSGTMDLRVNSDEGVICFDITTRGVEPPYESPAVTATHVHEAPAGQPGPPRIAFPNPEGDGDVRTSSGCLSIPMDTGVTGDDGQDTGAGFSLTELEADPAAFFGDTHTSTYVPGAVRGQLVRVPVGGADTGAGGVADGSTTAVVAAGAGLAAVGAAGVVLLRRRPDARAEG</sequence>
<dbReference type="EMBL" id="JABEMA010000268">
    <property type="protein sequence ID" value="NNH24142.1"/>
    <property type="molecule type" value="Genomic_DNA"/>
</dbReference>
<dbReference type="Pfam" id="PF07452">
    <property type="entry name" value="CHRD"/>
    <property type="match status" value="1"/>
</dbReference>
<dbReference type="RefSeq" id="WP_171203912.1">
    <property type="nucleotide sequence ID" value="NZ_BAAANP010000002.1"/>
</dbReference>